<organism evidence="2 3">
    <name type="scientific">Meganyctiphanes norvegica</name>
    <name type="common">Northern krill</name>
    <name type="synonym">Thysanopoda norvegica</name>
    <dbReference type="NCBI Taxonomy" id="48144"/>
    <lineage>
        <taxon>Eukaryota</taxon>
        <taxon>Metazoa</taxon>
        <taxon>Ecdysozoa</taxon>
        <taxon>Arthropoda</taxon>
        <taxon>Crustacea</taxon>
        <taxon>Multicrustacea</taxon>
        <taxon>Malacostraca</taxon>
        <taxon>Eumalacostraca</taxon>
        <taxon>Eucarida</taxon>
        <taxon>Euphausiacea</taxon>
        <taxon>Euphausiidae</taxon>
        <taxon>Meganyctiphanes</taxon>
    </lineage>
</organism>
<evidence type="ECO:0000313" key="2">
    <source>
        <dbReference type="EMBL" id="CAL4097389.1"/>
    </source>
</evidence>
<feature type="domain" description="SCP" evidence="1">
    <location>
        <begin position="1"/>
        <end position="87"/>
    </location>
</feature>
<dbReference type="SUPFAM" id="SSF55797">
    <property type="entry name" value="PR-1-like"/>
    <property type="match status" value="1"/>
</dbReference>
<sequence length="121" mass="13085">AWTRAINLWYDEVKDVPVKSISNYDLSSGKLLKKTGHYTQMVWGNTYEVGCGAVSYDGGGAVVEGSDHFTEGRILICNYGPAGNNPGSEVYKIGSTASKCGKPGRSKTYPNLCASTDFFEE</sequence>
<dbReference type="PROSITE" id="PS01009">
    <property type="entry name" value="CRISP_1"/>
    <property type="match status" value="1"/>
</dbReference>
<dbReference type="InterPro" id="IPR018244">
    <property type="entry name" value="Allrgn_V5/Tpx1_CS"/>
</dbReference>
<dbReference type="GO" id="GO:0005576">
    <property type="term" value="C:extracellular region"/>
    <property type="evidence" value="ECO:0007669"/>
    <property type="project" value="InterPro"/>
</dbReference>
<proteinExistence type="predicted"/>
<dbReference type="PRINTS" id="PR00838">
    <property type="entry name" value="V5ALLERGEN"/>
</dbReference>
<dbReference type="SMART" id="SM00198">
    <property type="entry name" value="SCP"/>
    <property type="match status" value="1"/>
</dbReference>
<dbReference type="InterPro" id="IPR002413">
    <property type="entry name" value="V5_allergen-like"/>
</dbReference>
<dbReference type="InterPro" id="IPR001283">
    <property type="entry name" value="CRISP-related"/>
</dbReference>
<dbReference type="PRINTS" id="PR00837">
    <property type="entry name" value="V5TPXLIKE"/>
</dbReference>
<comment type="caution">
    <text evidence="2">The sequence shown here is derived from an EMBL/GenBank/DDBJ whole genome shotgun (WGS) entry which is preliminary data.</text>
</comment>
<reference evidence="2 3" key="1">
    <citation type="submission" date="2024-05" db="EMBL/GenBank/DDBJ databases">
        <authorList>
            <person name="Wallberg A."/>
        </authorList>
    </citation>
    <scope>NUCLEOTIDE SEQUENCE [LARGE SCALE GENOMIC DNA]</scope>
</reference>
<feature type="non-terminal residue" evidence="2">
    <location>
        <position position="1"/>
    </location>
</feature>
<accession>A0AAV2QQQ0</accession>
<evidence type="ECO:0000313" key="3">
    <source>
        <dbReference type="Proteomes" id="UP001497623"/>
    </source>
</evidence>
<dbReference type="InterPro" id="IPR014044">
    <property type="entry name" value="CAP_dom"/>
</dbReference>
<dbReference type="EMBL" id="CAXKWB010010260">
    <property type="protein sequence ID" value="CAL4097389.1"/>
    <property type="molecule type" value="Genomic_DNA"/>
</dbReference>
<dbReference type="Pfam" id="PF00188">
    <property type="entry name" value="CAP"/>
    <property type="match status" value="1"/>
</dbReference>
<dbReference type="Proteomes" id="UP001497623">
    <property type="component" value="Unassembled WGS sequence"/>
</dbReference>
<protein>
    <recommendedName>
        <fullName evidence="1">SCP domain-containing protein</fullName>
    </recommendedName>
</protein>
<dbReference type="AlphaFoldDB" id="A0AAV2QQQ0"/>
<dbReference type="PROSITE" id="PS01010">
    <property type="entry name" value="CRISP_2"/>
    <property type="match status" value="1"/>
</dbReference>
<name>A0AAV2QQQ0_MEGNR</name>
<dbReference type="Gene3D" id="3.40.33.10">
    <property type="entry name" value="CAP"/>
    <property type="match status" value="1"/>
</dbReference>
<evidence type="ECO:0000259" key="1">
    <source>
        <dbReference type="SMART" id="SM00198"/>
    </source>
</evidence>
<dbReference type="InterPro" id="IPR035940">
    <property type="entry name" value="CAP_sf"/>
</dbReference>
<keyword evidence="3" id="KW-1185">Reference proteome</keyword>
<gene>
    <name evidence="2" type="ORF">MNOR_LOCUS15980</name>
</gene>
<dbReference type="PANTHER" id="PTHR10334">
    <property type="entry name" value="CYSTEINE-RICH SECRETORY PROTEIN-RELATED"/>
    <property type="match status" value="1"/>
</dbReference>